<sequence length="131" mass="13747">MNPELVVRRFATLSIKTRPPAAQARTLHLLPHHEESFDATRFRHTSSAIYIMQLNSLLLTLAAACLATVGMAQDCGAKNGGACSINRDCCSGFCGGGVCKPDSGCNAVGKVCSGTDQCCSGDCNFDSGICR</sequence>
<name>A0A4R8SXC6_9PEZI</name>
<dbReference type="Proteomes" id="UP000295604">
    <property type="component" value="Unassembled WGS sequence"/>
</dbReference>
<keyword evidence="2" id="KW-1185">Reference proteome</keyword>
<reference evidence="1 2" key="1">
    <citation type="submission" date="2018-11" db="EMBL/GenBank/DDBJ databases">
        <title>Genome sequence and assembly of Colletotrichum sidae.</title>
        <authorList>
            <person name="Gan P."/>
            <person name="Shirasu K."/>
        </authorList>
    </citation>
    <scope>NUCLEOTIDE SEQUENCE [LARGE SCALE GENOMIC DNA]</scope>
    <source>
        <strain evidence="1 2">CBS 518.97</strain>
    </source>
</reference>
<protein>
    <submittedName>
        <fullName evidence="1">Uncharacterized protein</fullName>
    </submittedName>
</protein>
<evidence type="ECO:0000313" key="2">
    <source>
        <dbReference type="Proteomes" id="UP000295604"/>
    </source>
</evidence>
<proteinExistence type="predicted"/>
<organism evidence="1 2">
    <name type="scientific">Colletotrichum sidae</name>
    <dbReference type="NCBI Taxonomy" id="1347389"/>
    <lineage>
        <taxon>Eukaryota</taxon>
        <taxon>Fungi</taxon>
        <taxon>Dikarya</taxon>
        <taxon>Ascomycota</taxon>
        <taxon>Pezizomycotina</taxon>
        <taxon>Sordariomycetes</taxon>
        <taxon>Hypocreomycetidae</taxon>
        <taxon>Glomerellales</taxon>
        <taxon>Glomerellaceae</taxon>
        <taxon>Colletotrichum</taxon>
        <taxon>Colletotrichum orbiculare species complex</taxon>
    </lineage>
</organism>
<gene>
    <name evidence="1" type="ORF">C8034_v000662</name>
</gene>
<dbReference type="AlphaFoldDB" id="A0A4R8SXC6"/>
<dbReference type="EMBL" id="QAPF01001062">
    <property type="protein sequence ID" value="TEA07484.1"/>
    <property type="molecule type" value="Genomic_DNA"/>
</dbReference>
<comment type="caution">
    <text evidence="1">The sequence shown here is derived from an EMBL/GenBank/DDBJ whole genome shotgun (WGS) entry which is preliminary data.</text>
</comment>
<accession>A0A4R8SXC6</accession>
<evidence type="ECO:0000313" key="1">
    <source>
        <dbReference type="EMBL" id="TEA07484.1"/>
    </source>
</evidence>